<dbReference type="AlphaFoldDB" id="A0A8H7QU25"/>
<dbReference type="GO" id="GO:0005763">
    <property type="term" value="C:mitochondrial small ribosomal subunit"/>
    <property type="evidence" value="ECO:0007669"/>
    <property type="project" value="TreeGrafter"/>
</dbReference>
<proteinExistence type="inferred from homology"/>
<dbReference type="EMBL" id="JAEPRD010000106">
    <property type="protein sequence ID" value="KAG2198731.1"/>
    <property type="molecule type" value="Genomic_DNA"/>
</dbReference>
<reference evidence="7" key="1">
    <citation type="submission" date="2020-12" db="EMBL/GenBank/DDBJ databases">
        <title>Metabolic potential, ecology and presence of endohyphal bacteria is reflected in genomic diversity of Mucoromycotina.</title>
        <authorList>
            <person name="Muszewska A."/>
            <person name="Okrasinska A."/>
            <person name="Steczkiewicz K."/>
            <person name="Drgas O."/>
            <person name="Orlowska M."/>
            <person name="Perlinska-Lenart U."/>
            <person name="Aleksandrzak-Piekarczyk T."/>
            <person name="Szatraj K."/>
            <person name="Zielenkiewicz U."/>
            <person name="Pilsyk S."/>
            <person name="Malc E."/>
            <person name="Mieczkowski P."/>
            <person name="Kruszewska J.S."/>
            <person name="Biernat P."/>
            <person name="Pawlowska J."/>
        </authorList>
    </citation>
    <scope>NUCLEOTIDE SEQUENCE</scope>
    <source>
        <strain evidence="7">WA0000017839</strain>
    </source>
</reference>
<evidence type="ECO:0000256" key="2">
    <source>
        <dbReference type="ARBA" id="ARBA00022980"/>
    </source>
</evidence>
<organism evidence="7 8">
    <name type="scientific">Mucor saturninus</name>
    <dbReference type="NCBI Taxonomy" id="64648"/>
    <lineage>
        <taxon>Eukaryota</taxon>
        <taxon>Fungi</taxon>
        <taxon>Fungi incertae sedis</taxon>
        <taxon>Mucoromycota</taxon>
        <taxon>Mucoromycotina</taxon>
        <taxon>Mucoromycetes</taxon>
        <taxon>Mucorales</taxon>
        <taxon>Mucorineae</taxon>
        <taxon>Mucoraceae</taxon>
        <taxon>Mucor</taxon>
    </lineage>
</organism>
<accession>A0A8H7QU25</accession>
<dbReference type="PANTHER" id="PTHR13479">
    <property type="entry name" value="30S RIBOSOMAL PROTEIN S18"/>
    <property type="match status" value="1"/>
</dbReference>
<evidence type="ECO:0000256" key="1">
    <source>
        <dbReference type="ARBA" id="ARBA00005589"/>
    </source>
</evidence>
<evidence type="ECO:0000313" key="8">
    <source>
        <dbReference type="Proteomes" id="UP000603453"/>
    </source>
</evidence>
<feature type="region of interest" description="Disordered" evidence="6">
    <location>
        <begin position="16"/>
        <end position="43"/>
    </location>
</feature>
<dbReference type="GO" id="GO:0070181">
    <property type="term" value="F:small ribosomal subunit rRNA binding"/>
    <property type="evidence" value="ECO:0007669"/>
    <property type="project" value="TreeGrafter"/>
</dbReference>
<keyword evidence="2 5" id="KW-0689">Ribosomal protein</keyword>
<evidence type="ECO:0000313" key="7">
    <source>
        <dbReference type="EMBL" id="KAG2198731.1"/>
    </source>
</evidence>
<dbReference type="InterPro" id="IPR036870">
    <property type="entry name" value="Ribosomal_bS18_sf"/>
</dbReference>
<name>A0A8H7QU25_9FUNG</name>
<evidence type="ECO:0000256" key="5">
    <source>
        <dbReference type="RuleBase" id="RU003910"/>
    </source>
</evidence>
<dbReference type="Gene3D" id="4.10.640.10">
    <property type="entry name" value="Ribosomal protein S18"/>
    <property type="match status" value="1"/>
</dbReference>
<keyword evidence="8" id="KW-1185">Reference proteome</keyword>
<dbReference type="Proteomes" id="UP000603453">
    <property type="component" value="Unassembled WGS sequence"/>
</dbReference>
<evidence type="ECO:0000256" key="3">
    <source>
        <dbReference type="ARBA" id="ARBA00023274"/>
    </source>
</evidence>
<dbReference type="PANTHER" id="PTHR13479:SF40">
    <property type="entry name" value="SMALL RIBOSOMAL SUBUNIT PROTEIN BS18M"/>
    <property type="match status" value="1"/>
</dbReference>
<dbReference type="PRINTS" id="PR00974">
    <property type="entry name" value="RIBOSOMALS18"/>
</dbReference>
<dbReference type="OrthoDB" id="21463at2759"/>
<evidence type="ECO:0000256" key="6">
    <source>
        <dbReference type="SAM" id="MobiDB-lite"/>
    </source>
</evidence>
<protein>
    <recommendedName>
        <fullName evidence="4">Small ribosomal subunit protein bS18m</fullName>
    </recommendedName>
</protein>
<comment type="caution">
    <text evidence="7">The sequence shown here is derived from an EMBL/GenBank/DDBJ whole genome shotgun (WGS) entry which is preliminary data.</text>
</comment>
<evidence type="ECO:0000256" key="4">
    <source>
        <dbReference type="ARBA" id="ARBA00035264"/>
    </source>
</evidence>
<dbReference type="InterPro" id="IPR001648">
    <property type="entry name" value="Ribosomal_bS18"/>
</dbReference>
<comment type="similarity">
    <text evidence="1 5">Belongs to the bacterial ribosomal protein bS18 family.</text>
</comment>
<sequence length="179" mass="20226">MFAQVRAFSSLTRVLQAPSPTSRVLSGASQQINGTTSDSATPQKSIEEATLSLLEGTLQKDKIRPLSDAVQRYQKIHREGDIYHPEDLNDTRYRESLRQRRGRPTPPTEDPFEVLGLNPLHEYKNFRLLTHFVSDMGKILPRAQTGVSAKNQRKLAKAIKRARAMGLMSSTSNQYDFRV</sequence>
<gene>
    <name evidence="7" type="ORF">INT47_005416</name>
</gene>
<dbReference type="Pfam" id="PF01084">
    <property type="entry name" value="Ribosomal_S18"/>
    <property type="match status" value="1"/>
</dbReference>
<dbReference type="NCBIfam" id="TIGR00165">
    <property type="entry name" value="S18"/>
    <property type="match status" value="1"/>
</dbReference>
<keyword evidence="3 5" id="KW-0687">Ribonucleoprotein</keyword>
<dbReference type="GO" id="GO:0032543">
    <property type="term" value="P:mitochondrial translation"/>
    <property type="evidence" value="ECO:0007669"/>
    <property type="project" value="TreeGrafter"/>
</dbReference>
<dbReference type="SUPFAM" id="SSF46911">
    <property type="entry name" value="Ribosomal protein S18"/>
    <property type="match status" value="1"/>
</dbReference>
<dbReference type="GO" id="GO:0003735">
    <property type="term" value="F:structural constituent of ribosome"/>
    <property type="evidence" value="ECO:0007669"/>
    <property type="project" value="InterPro"/>
</dbReference>
<dbReference type="HAMAP" id="MF_00270">
    <property type="entry name" value="Ribosomal_bS18"/>
    <property type="match status" value="1"/>
</dbReference>